<dbReference type="Proteomes" id="UP000321917">
    <property type="component" value="Unassembled WGS sequence"/>
</dbReference>
<gene>
    <name evidence="3" type="ORF">ESZ26_07380</name>
    <name evidence="4" type="ORF">ESZ27_06140</name>
</gene>
<evidence type="ECO:0000256" key="2">
    <source>
        <dbReference type="SAM" id="Phobius"/>
    </source>
</evidence>
<accession>A0A5C6QJ56</accession>
<evidence type="ECO:0000313" key="6">
    <source>
        <dbReference type="Proteomes" id="UP000321917"/>
    </source>
</evidence>
<organism evidence="4 6">
    <name type="scientific">Colwellia hornerae</name>
    <dbReference type="NCBI Taxonomy" id="89402"/>
    <lineage>
        <taxon>Bacteria</taxon>
        <taxon>Pseudomonadati</taxon>
        <taxon>Pseudomonadota</taxon>
        <taxon>Gammaproteobacteria</taxon>
        <taxon>Alteromonadales</taxon>
        <taxon>Colwelliaceae</taxon>
        <taxon>Colwellia</taxon>
    </lineage>
</organism>
<comment type="caution">
    <text evidence="4">The sequence shown here is derived from an EMBL/GenBank/DDBJ whole genome shotgun (WGS) entry which is preliminary data.</text>
</comment>
<evidence type="ECO:0000313" key="4">
    <source>
        <dbReference type="EMBL" id="TWX69206.1"/>
    </source>
</evidence>
<keyword evidence="1" id="KW-0175">Coiled coil</keyword>
<feature type="transmembrane region" description="Helical" evidence="2">
    <location>
        <begin position="6"/>
        <end position="31"/>
    </location>
</feature>
<keyword evidence="2" id="KW-0472">Membrane</keyword>
<proteinExistence type="predicted"/>
<dbReference type="RefSeq" id="WP_146799105.1">
    <property type="nucleotide sequence ID" value="NZ_VOLP01000009.1"/>
</dbReference>
<keyword evidence="2" id="KW-0812">Transmembrane</keyword>
<evidence type="ECO:0000313" key="5">
    <source>
        <dbReference type="Proteomes" id="UP000321525"/>
    </source>
</evidence>
<keyword evidence="5" id="KW-1185">Reference proteome</keyword>
<evidence type="ECO:0000313" key="3">
    <source>
        <dbReference type="EMBL" id="TWX60876.1"/>
    </source>
</evidence>
<dbReference type="OrthoDB" id="5600183at2"/>
<dbReference type="InterPro" id="IPR021244">
    <property type="entry name" value="DUF2802"/>
</dbReference>
<evidence type="ECO:0000256" key="1">
    <source>
        <dbReference type="SAM" id="Coils"/>
    </source>
</evidence>
<dbReference type="AlphaFoldDB" id="A0A5C6QJ56"/>
<sequence length="162" mass="18965">MVQEEFMFIISPLIISVSSFALFIVLIGVIYRQKSYFHRTNKVLKTQLETQELFINELQSSQKIVNKQLIEFNNKLESLQLENEQVSKQLEHRIKTLQQESVLQKQLLEQFQNQQPQDKLYSRAFKLVELGAEIDEVVRECDIPLAEAEMLISVHRNKTSPS</sequence>
<keyword evidence="2" id="KW-1133">Transmembrane helix</keyword>
<protein>
    <submittedName>
        <fullName evidence="4">DUF2802 domain-containing protein</fullName>
    </submittedName>
</protein>
<reference evidence="4 6" key="1">
    <citation type="submission" date="2019-07" db="EMBL/GenBank/DDBJ databases">
        <title>Genomes of sea-ice associated Colwellia species.</title>
        <authorList>
            <person name="Bowman J.P."/>
        </authorList>
    </citation>
    <scope>NUCLEOTIDE SEQUENCE [LARGE SCALE GENOMIC DNA]</scope>
    <source>
        <strain evidence="3 5">ACAM 607</strain>
        <strain evidence="4 6">IC036</strain>
    </source>
</reference>
<feature type="coiled-coil region" evidence="1">
    <location>
        <begin position="62"/>
        <end position="114"/>
    </location>
</feature>
<dbReference type="Pfam" id="PF10975">
    <property type="entry name" value="DUF2802"/>
    <property type="match status" value="1"/>
</dbReference>
<name>A0A5C6QJ56_9GAMM</name>
<dbReference type="Proteomes" id="UP000321525">
    <property type="component" value="Unassembled WGS sequence"/>
</dbReference>
<dbReference type="EMBL" id="VOLQ01000008">
    <property type="protein sequence ID" value="TWX69206.1"/>
    <property type="molecule type" value="Genomic_DNA"/>
</dbReference>
<dbReference type="EMBL" id="VOLR01000008">
    <property type="protein sequence ID" value="TWX60876.1"/>
    <property type="molecule type" value="Genomic_DNA"/>
</dbReference>